<organism evidence="3 4">
    <name type="scientific">Tilletia controversa</name>
    <name type="common">dwarf bunt fungus</name>
    <dbReference type="NCBI Taxonomy" id="13291"/>
    <lineage>
        <taxon>Eukaryota</taxon>
        <taxon>Fungi</taxon>
        <taxon>Dikarya</taxon>
        <taxon>Basidiomycota</taxon>
        <taxon>Ustilaginomycotina</taxon>
        <taxon>Exobasidiomycetes</taxon>
        <taxon>Tilletiales</taxon>
        <taxon>Tilletiaceae</taxon>
        <taxon>Tilletia</taxon>
    </lineage>
</organism>
<dbReference type="Gene3D" id="3.20.20.80">
    <property type="entry name" value="Glycosidases"/>
    <property type="match status" value="1"/>
</dbReference>
<dbReference type="GO" id="GO:0005829">
    <property type="term" value="C:cytosol"/>
    <property type="evidence" value="ECO:0007669"/>
    <property type="project" value="UniProtKB-SubCell"/>
</dbReference>
<evidence type="ECO:0000256" key="1">
    <source>
        <dbReference type="SAM" id="MobiDB-lite"/>
    </source>
</evidence>
<dbReference type="InterPro" id="IPR032979">
    <property type="entry name" value="ENGase"/>
</dbReference>
<dbReference type="Pfam" id="PF03644">
    <property type="entry name" value="Glyco_hydro_85"/>
    <property type="match status" value="1"/>
</dbReference>
<sequence>MPGGPGENLTSDMSLSSHPQYDVDPHPALSHSVTVLDKLARRSRSEAYIGIDVFGRNCWGGAQTWRTLDMIGSSAWWQKRLSGTMAGAFSPSSAVADLGLSVALFAPGWTWEHAEPGTTIDPPPPTSAWGQASEDRTEPGRRLWEEFAELDARFWTGGRSSSTEMILSSSSAAETHSFKRALNAYFPARAPPLLNNASPMDTSAPAPHVFYHTTFARGSGTAWYVSGRQVARWKAEEEPATVSSISELDFSPVVDDDNDDKKRKAKEALEDRARARVLVGWTDAGVSLPKPDATWPRPSCVWVSTSEQKLGSTEVTTVAATALGVTSVGLHGSASSAALVDAEFSEDPDHVWMGNCSLRLRLPSRSDEKPVHSLFVPVSWVPFPPTSQEGGVEQSIQATAYVHGLHTVQGRMRLGMRFVDGSILQGRNEAEPQLPNSSWTQVSTTFSITGDRIRKSTPHASMQAQAILGFILDSTTADDQAAKDDRLSEIYIGELCLSTATASARDQDQRTPSSTSHSLQVERGQDDLLLLTWPDFAPAAHFYEVFAQSPSHGGGDGERSWLGTATRERSRTEFVIPLPAVRSIVGTSVGEGEGVRFVVRPFGSCWGDACGIGLLPG</sequence>
<evidence type="ECO:0000313" key="3">
    <source>
        <dbReference type="EMBL" id="KAE8251991.1"/>
    </source>
</evidence>
<protein>
    <recommendedName>
        <fullName evidence="2">Cytosolic endo-beta-N-acetylglucosaminidase TIM barrel domain-containing protein</fullName>
    </recommendedName>
</protein>
<comment type="caution">
    <text evidence="3">The sequence shown here is derived from an EMBL/GenBank/DDBJ whole genome shotgun (WGS) entry which is preliminary data.</text>
</comment>
<reference evidence="3" key="2">
    <citation type="journal article" date="2019" name="IMA Fungus">
        <title>Genome sequencing and comparison of five Tilletia species to identify candidate genes for the detection of regulated species infecting wheat.</title>
        <authorList>
            <person name="Nguyen H.D.T."/>
            <person name="Sultana T."/>
            <person name="Kesanakurti P."/>
            <person name="Hambleton S."/>
        </authorList>
    </citation>
    <scope>NUCLEOTIDE SEQUENCE</scope>
    <source>
        <strain evidence="3">DAOMC 236426</strain>
    </source>
</reference>
<dbReference type="PANTHER" id="PTHR13246">
    <property type="entry name" value="ENDO BETA N-ACETYLGLUCOSAMINIDASE"/>
    <property type="match status" value="1"/>
</dbReference>
<evidence type="ECO:0000313" key="4">
    <source>
        <dbReference type="Proteomes" id="UP000077684"/>
    </source>
</evidence>
<feature type="domain" description="Cytosolic endo-beta-N-acetylglucosaminidase TIM barrel" evidence="2">
    <location>
        <begin position="29"/>
        <end position="223"/>
    </location>
</feature>
<feature type="compositionally biased region" description="Polar residues" evidence="1">
    <location>
        <begin position="8"/>
        <end position="19"/>
    </location>
</feature>
<accession>A0A8X7MWE8</accession>
<reference evidence="3" key="1">
    <citation type="submission" date="2016-04" db="EMBL/GenBank/DDBJ databases">
        <authorList>
            <person name="Nguyen H.D."/>
            <person name="Samba Siva P."/>
            <person name="Cullis J."/>
            <person name="Levesque C.A."/>
            <person name="Hambleton S."/>
        </authorList>
    </citation>
    <scope>NUCLEOTIDE SEQUENCE</scope>
    <source>
        <strain evidence="3">DAOMC 236426</strain>
    </source>
</reference>
<gene>
    <name evidence="3" type="ORF">A4X06_0g2460</name>
</gene>
<dbReference type="AlphaFoldDB" id="A0A8X7MWE8"/>
<feature type="region of interest" description="Disordered" evidence="1">
    <location>
        <begin position="1"/>
        <end position="21"/>
    </location>
</feature>
<dbReference type="EMBL" id="LWDE02000190">
    <property type="protein sequence ID" value="KAE8251991.1"/>
    <property type="molecule type" value="Genomic_DNA"/>
</dbReference>
<name>A0A8X7MWE8_9BASI</name>
<keyword evidence="4" id="KW-1185">Reference proteome</keyword>
<dbReference type="GO" id="GO:0033925">
    <property type="term" value="F:mannosyl-glycoprotein endo-beta-N-acetylglucosaminidase activity"/>
    <property type="evidence" value="ECO:0007669"/>
    <property type="project" value="UniProtKB-EC"/>
</dbReference>
<dbReference type="Proteomes" id="UP000077684">
    <property type="component" value="Unassembled WGS sequence"/>
</dbReference>
<dbReference type="PANTHER" id="PTHR13246:SF1">
    <property type="entry name" value="CYTOSOLIC ENDO-BETA-N-ACETYLGLUCOSAMINIDASE"/>
    <property type="match status" value="1"/>
</dbReference>
<proteinExistence type="predicted"/>
<dbReference type="InterPro" id="IPR005201">
    <property type="entry name" value="TIM_ENGase"/>
</dbReference>
<evidence type="ECO:0000259" key="2">
    <source>
        <dbReference type="Pfam" id="PF03644"/>
    </source>
</evidence>